<evidence type="ECO:0000256" key="2">
    <source>
        <dbReference type="ARBA" id="ARBA00022679"/>
    </source>
</evidence>
<dbReference type="InterPro" id="IPR011004">
    <property type="entry name" value="Trimer_LpxA-like_sf"/>
</dbReference>
<sequence>MLTEHEKLLAGQEYDYRDPEIQKLIQKARSTASKINQETDVKQRQALINDLFDQVGDNLALMSPFQVNYGKHVKIGNDVLINTNCNFQDSNLIAIGDRVLIGPDVKFYCGEHALDARKRFGVREDGTRYVITTTRPIHVGNDVWIGGNATILAGVTIGNNVIIAAGAVVNKDVPDNCVVGGVPARVIKGLPKIEE</sequence>
<dbReference type="PROSITE" id="PS00101">
    <property type="entry name" value="HEXAPEP_TRANSFERASES"/>
    <property type="match status" value="1"/>
</dbReference>
<protein>
    <submittedName>
        <fullName evidence="6">Sugar O-acetyltransferase</fullName>
    </submittedName>
</protein>
<evidence type="ECO:0000256" key="3">
    <source>
        <dbReference type="ARBA" id="ARBA00022737"/>
    </source>
</evidence>
<dbReference type="RefSeq" id="WP_187294652.1">
    <property type="nucleotide sequence ID" value="NZ_CAKMAM010000002.1"/>
</dbReference>
<dbReference type="GO" id="GO:0016746">
    <property type="term" value="F:acyltransferase activity"/>
    <property type="evidence" value="ECO:0007669"/>
    <property type="project" value="UniProtKB-KW"/>
</dbReference>
<dbReference type="PANTHER" id="PTHR23416">
    <property type="entry name" value="SIALIC ACID SYNTHASE-RELATED"/>
    <property type="match status" value="1"/>
</dbReference>
<dbReference type="Gene3D" id="2.160.10.10">
    <property type="entry name" value="Hexapeptide repeat proteins"/>
    <property type="match status" value="1"/>
</dbReference>
<comment type="similarity">
    <text evidence="1">Belongs to the transferase hexapeptide repeat family.</text>
</comment>
<dbReference type="FunFam" id="2.160.10.10:FF:000025">
    <property type="entry name" value="Hexapeptide-repeat containing-acetyltransferase"/>
    <property type="match status" value="1"/>
</dbReference>
<dbReference type="InterPro" id="IPR024688">
    <property type="entry name" value="Mac_dom"/>
</dbReference>
<dbReference type="AlphaFoldDB" id="A0ABD7X9I7"/>
<dbReference type="Pfam" id="PF00132">
    <property type="entry name" value="Hexapep"/>
    <property type="match status" value="1"/>
</dbReference>
<dbReference type="EMBL" id="CP118739">
    <property type="protein sequence ID" value="WEA58084.1"/>
    <property type="molecule type" value="Genomic_DNA"/>
</dbReference>
<gene>
    <name evidence="6" type="ORF">PWB86_04265</name>
</gene>
<proteinExistence type="inferred from homology"/>
<accession>A0ABD7X9I7</accession>
<dbReference type="InterPro" id="IPR018357">
    <property type="entry name" value="Hexapep_transf_CS"/>
</dbReference>
<keyword evidence="2" id="KW-0808">Transferase</keyword>
<dbReference type="CDD" id="cd03357">
    <property type="entry name" value="LbH_MAT_GAT"/>
    <property type="match status" value="1"/>
</dbReference>
<evidence type="ECO:0000313" key="7">
    <source>
        <dbReference type="Proteomes" id="UP001214131"/>
    </source>
</evidence>
<feature type="domain" description="Maltose/galactoside acetyltransferase" evidence="5">
    <location>
        <begin position="5"/>
        <end position="57"/>
    </location>
</feature>
<evidence type="ECO:0000256" key="4">
    <source>
        <dbReference type="ARBA" id="ARBA00023315"/>
    </source>
</evidence>
<evidence type="ECO:0000256" key="1">
    <source>
        <dbReference type="ARBA" id="ARBA00007274"/>
    </source>
</evidence>
<keyword evidence="3" id="KW-0677">Repeat</keyword>
<dbReference type="Pfam" id="PF12464">
    <property type="entry name" value="Mac"/>
    <property type="match status" value="1"/>
</dbReference>
<dbReference type="InterPro" id="IPR001451">
    <property type="entry name" value="Hexapep"/>
</dbReference>
<evidence type="ECO:0000313" key="6">
    <source>
        <dbReference type="EMBL" id="WEA58084.1"/>
    </source>
</evidence>
<organism evidence="6 7">
    <name type="scientific">Pediococcus pentosaceus</name>
    <dbReference type="NCBI Taxonomy" id="1255"/>
    <lineage>
        <taxon>Bacteria</taxon>
        <taxon>Bacillati</taxon>
        <taxon>Bacillota</taxon>
        <taxon>Bacilli</taxon>
        <taxon>Lactobacillales</taxon>
        <taxon>Lactobacillaceae</taxon>
        <taxon>Pediococcus</taxon>
    </lineage>
</organism>
<evidence type="ECO:0000259" key="5">
    <source>
        <dbReference type="SMART" id="SM01266"/>
    </source>
</evidence>
<dbReference type="PANTHER" id="PTHR23416:SF23">
    <property type="entry name" value="ACETYLTRANSFERASE C18B11.09C-RELATED"/>
    <property type="match status" value="1"/>
</dbReference>
<dbReference type="SUPFAM" id="SSF51161">
    <property type="entry name" value="Trimeric LpxA-like enzymes"/>
    <property type="match status" value="1"/>
</dbReference>
<dbReference type="Proteomes" id="UP001214131">
    <property type="component" value="Chromosome"/>
</dbReference>
<name>A0ABD7X9I7_PEDPE</name>
<dbReference type="InterPro" id="IPR051159">
    <property type="entry name" value="Hexapeptide_acetyltransf"/>
</dbReference>
<dbReference type="SMART" id="SM01266">
    <property type="entry name" value="Mac"/>
    <property type="match status" value="1"/>
</dbReference>
<keyword evidence="4" id="KW-0012">Acyltransferase</keyword>
<reference evidence="6 7" key="1">
    <citation type="submission" date="2023-02" db="EMBL/GenBank/DDBJ databases">
        <title>Comparative genomics and fermentation flavor characterization of five lactic acid bacteria reveal flavor biosynthesis metabolic pathways in fermented muskmelon puree.</title>
        <authorList>
            <person name="Yuan L."/>
            <person name="Li M."/>
            <person name="Xu X."/>
            <person name="Lao F."/>
            <person name="Wu J."/>
        </authorList>
    </citation>
    <scope>NUCLEOTIDE SEQUENCE [LARGE SCALE GENOMIC DNA]</scope>
    <source>
        <strain evidence="6 7">Ca-4</strain>
    </source>
</reference>